<keyword evidence="1" id="KW-0472">Membrane</keyword>
<accession>A0A1B8RMS8</accession>
<dbReference type="RefSeq" id="WP_065254716.1">
    <property type="nucleotide sequence ID" value="NZ_CAXSZC010000023.1"/>
</dbReference>
<keyword evidence="1" id="KW-1133">Transmembrane helix</keyword>
<keyword evidence="1" id="KW-0812">Transmembrane</keyword>
<evidence type="ECO:0000313" key="3">
    <source>
        <dbReference type="Proteomes" id="UP000092714"/>
    </source>
</evidence>
<reference evidence="2 3" key="1">
    <citation type="submission" date="2016-06" db="EMBL/GenBank/DDBJ databases">
        <authorList>
            <person name="Kjaerup R.B."/>
            <person name="Dalgaard T.S."/>
            <person name="Juul-Madsen H.R."/>
        </authorList>
    </citation>
    <scope>NUCLEOTIDE SEQUENCE [LARGE SCALE GENOMIC DNA]</scope>
    <source>
        <strain evidence="2 3">373-A1</strain>
    </source>
</reference>
<organism evidence="2 3">
    <name type="scientific">Clostridium paraputrificum</name>
    <dbReference type="NCBI Taxonomy" id="29363"/>
    <lineage>
        <taxon>Bacteria</taxon>
        <taxon>Bacillati</taxon>
        <taxon>Bacillota</taxon>
        <taxon>Clostridia</taxon>
        <taxon>Eubacteriales</taxon>
        <taxon>Clostridiaceae</taxon>
        <taxon>Clostridium</taxon>
    </lineage>
</organism>
<protein>
    <recommendedName>
        <fullName evidence="4">Phage shock protein B</fullName>
    </recommendedName>
</protein>
<gene>
    <name evidence="2" type="ORF">CP373A1_13275</name>
</gene>
<evidence type="ECO:0008006" key="4">
    <source>
        <dbReference type="Google" id="ProtNLM"/>
    </source>
</evidence>
<sequence>MGLITIGIILVAIFMVIFYIPTKLKEQEEKQSLYVKELYIRINRLESKIDKILESKKNEL</sequence>
<name>A0A1B8RMS8_9CLOT</name>
<dbReference type="AlphaFoldDB" id="A0A1B8RMS8"/>
<proteinExistence type="predicted"/>
<comment type="caution">
    <text evidence="2">The sequence shown here is derived from an EMBL/GenBank/DDBJ whole genome shotgun (WGS) entry which is preliminary data.</text>
</comment>
<evidence type="ECO:0000313" key="2">
    <source>
        <dbReference type="EMBL" id="OBY10067.1"/>
    </source>
</evidence>
<evidence type="ECO:0000256" key="1">
    <source>
        <dbReference type="SAM" id="Phobius"/>
    </source>
</evidence>
<feature type="transmembrane region" description="Helical" evidence="1">
    <location>
        <begin position="6"/>
        <end position="22"/>
    </location>
</feature>
<dbReference type="Proteomes" id="UP000092714">
    <property type="component" value="Unassembled WGS sequence"/>
</dbReference>
<dbReference type="EMBL" id="MAPZ01000025">
    <property type="protein sequence ID" value="OBY10067.1"/>
    <property type="molecule type" value="Genomic_DNA"/>
</dbReference>
<dbReference type="OrthoDB" id="9963245at2"/>
<keyword evidence="3" id="KW-1185">Reference proteome</keyword>